<evidence type="ECO:0000256" key="5">
    <source>
        <dbReference type="ARBA" id="ARBA00022741"/>
    </source>
</evidence>
<feature type="binding site" evidence="10">
    <location>
        <position position="33"/>
    </location>
    <ligand>
        <name>ATP</name>
        <dbReference type="ChEBI" id="CHEBI:30616"/>
    </ligand>
</feature>
<proteinExistence type="inferred from homology"/>
<sequence>MKSYQELQKLGEGAFGYVVKARDTTTGEIVALKKVKLRHHNDDFRALDGRGKGEALPLVVLREIKSLQALGNHPHIVKLISAAPGLGGPSLVLTFEYLHTDLGRVLRNRVFHQRLQEPEIKTWMLMLLKGLDYCHQNHIIHRDLKPANLLIHRSGLLKIADFGLARIHNPSVYSGDYTPQVVTRWYKGPELLYGAHRYGFSTDIWSVGCIFGEMFLSTPLFRGESDIDQLHRIIQVLGTPTEDNWPGVSDLPDYHKINFQHTERVPWAKLLPDVPERAVSLLSQLLALDPAKRISADEAMRHPYFFADPPPLPLHLMAKKSLARGVNLSVSEVNVFFHVKALGGRSKAVAFTSTPKEGGPRASLRYIHSKRGCVNGNTLDRIFPSNEGGTRKGPV</sequence>
<comment type="similarity">
    <text evidence="1">Belongs to the protein kinase superfamily. CMGC Ser/Thr protein kinase family. CDC2/CDKX subfamily.</text>
</comment>
<dbReference type="EC" id="2.7.11.22" evidence="2"/>
<dbReference type="Pfam" id="PF00069">
    <property type="entry name" value="Pkinase"/>
    <property type="match status" value="1"/>
</dbReference>
<dbReference type="InterPro" id="IPR000719">
    <property type="entry name" value="Prot_kinase_dom"/>
</dbReference>
<evidence type="ECO:0000256" key="11">
    <source>
        <dbReference type="RuleBase" id="RU000304"/>
    </source>
</evidence>
<dbReference type="PANTHER" id="PTHR24056:SF171">
    <property type="entry name" value="CYCLIN-DEPENDENT KINASE 20"/>
    <property type="match status" value="1"/>
</dbReference>
<dbReference type="Proteomes" id="UP000241769">
    <property type="component" value="Unassembled WGS sequence"/>
</dbReference>
<dbReference type="GO" id="GO:0005634">
    <property type="term" value="C:nucleus"/>
    <property type="evidence" value="ECO:0007669"/>
    <property type="project" value="TreeGrafter"/>
</dbReference>
<dbReference type="STRING" id="1890364.A0A2P6N122"/>
<dbReference type="AlphaFoldDB" id="A0A2P6N122"/>
<evidence type="ECO:0000256" key="4">
    <source>
        <dbReference type="ARBA" id="ARBA00022679"/>
    </source>
</evidence>
<comment type="catalytic activity">
    <reaction evidence="8">
        <text>L-threonyl-[protein] + ATP = O-phospho-L-threonyl-[protein] + ADP + H(+)</text>
        <dbReference type="Rhea" id="RHEA:46608"/>
        <dbReference type="Rhea" id="RHEA-COMP:11060"/>
        <dbReference type="Rhea" id="RHEA-COMP:11605"/>
        <dbReference type="ChEBI" id="CHEBI:15378"/>
        <dbReference type="ChEBI" id="CHEBI:30013"/>
        <dbReference type="ChEBI" id="CHEBI:30616"/>
        <dbReference type="ChEBI" id="CHEBI:61977"/>
        <dbReference type="ChEBI" id="CHEBI:456216"/>
        <dbReference type="EC" id="2.7.11.22"/>
    </reaction>
</comment>
<keyword evidence="5 10" id="KW-0547">Nucleotide-binding</keyword>
<evidence type="ECO:0000256" key="2">
    <source>
        <dbReference type="ARBA" id="ARBA00012425"/>
    </source>
</evidence>
<evidence type="ECO:0000256" key="10">
    <source>
        <dbReference type="PROSITE-ProRule" id="PRU10141"/>
    </source>
</evidence>
<dbReference type="PROSITE" id="PS00108">
    <property type="entry name" value="PROTEIN_KINASE_ST"/>
    <property type="match status" value="1"/>
</dbReference>
<dbReference type="InterPro" id="IPR050108">
    <property type="entry name" value="CDK"/>
</dbReference>
<dbReference type="InterPro" id="IPR011009">
    <property type="entry name" value="Kinase-like_dom_sf"/>
</dbReference>
<dbReference type="InterPro" id="IPR017441">
    <property type="entry name" value="Protein_kinase_ATP_BS"/>
</dbReference>
<gene>
    <name evidence="13" type="ORF">PROFUN_00517</name>
</gene>
<evidence type="ECO:0000256" key="3">
    <source>
        <dbReference type="ARBA" id="ARBA00022527"/>
    </source>
</evidence>
<dbReference type="Gene3D" id="1.10.510.10">
    <property type="entry name" value="Transferase(Phosphotransferase) domain 1"/>
    <property type="match status" value="1"/>
</dbReference>
<dbReference type="Gene3D" id="3.30.200.20">
    <property type="entry name" value="Phosphorylase Kinase, domain 1"/>
    <property type="match status" value="1"/>
</dbReference>
<dbReference type="InterPro" id="IPR008271">
    <property type="entry name" value="Ser/Thr_kinase_AS"/>
</dbReference>
<evidence type="ECO:0000256" key="9">
    <source>
        <dbReference type="ARBA" id="ARBA00048367"/>
    </source>
</evidence>
<organism evidence="13 14">
    <name type="scientific">Planoprotostelium fungivorum</name>
    <dbReference type="NCBI Taxonomy" id="1890364"/>
    <lineage>
        <taxon>Eukaryota</taxon>
        <taxon>Amoebozoa</taxon>
        <taxon>Evosea</taxon>
        <taxon>Variosea</taxon>
        <taxon>Cavosteliida</taxon>
        <taxon>Cavosteliaceae</taxon>
        <taxon>Planoprotostelium</taxon>
    </lineage>
</organism>
<dbReference type="SMART" id="SM00220">
    <property type="entry name" value="S_TKc"/>
    <property type="match status" value="1"/>
</dbReference>
<dbReference type="OrthoDB" id="1732493at2759"/>
<keyword evidence="6 13" id="KW-0418">Kinase</keyword>
<feature type="domain" description="Protein kinase" evidence="12">
    <location>
        <begin position="4"/>
        <end position="305"/>
    </location>
</feature>
<evidence type="ECO:0000313" key="14">
    <source>
        <dbReference type="Proteomes" id="UP000241769"/>
    </source>
</evidence>
<protein>
    <recommendedName>
        <fullName evidence="2">cyclin-dependent kinase</fullName>
        <ecNumber evidence="2">2.7.11.22</ecNumber>
    </recommendedName>
</protein>
<evidence type="ECO:0000256" key="6">
    <source>
        <dbReference type="ARBA" id="ARBA00022777"/>
    </source>
</evidence>
<keyword evidence="7 10" id="KW-0067">ATP-binding</keyword>
<evidence type="ECO:0000256" key="1">
    <source>
        <dbReference type="ARBA" id="ARBA00006485"/>
    </source>
</evidence>
<dbReference type="InParanoid" id="A0A2P6N122"/>
<keyword evidence="14" id="KW-1185">Reference proteome</keyword>
<dbReference type="GO" id="GO:0005524">
    <property type="term" value="F:ATP binding"/>
    <property type="evidence" value="ECO:0007669"/>
    <property type="project" value="UniProtKB-UniRule"/>
</dbReference>
<evidence type="ECO:0000313" key="13">
    <source>
        <dbReference type="EMBL" id="PRP77656.1"/>
    </source>
</evidence>
<dbReference type="EMBL" id="MDYQ01000257">
    <property type="protein sequence ID" value="PRP77656.1"/>
    <property type="molecule type" value="Genomic_DNA"/>
</dbReference>
<dbReference type="SUPFAM" id="SSF56112">
    <property type="entry name" value="Protein kinase-like (PK-like)"/>
    <property type="match status" value="1"/>
</dbReference>
<keyword evidence="4" id="KW-0808">Transferase</keyword>
<keyword evidence="3 11" id="KW-0723">Serine/threonine-protein kinase</keyword>
<evidence type="ECO:0000259" key="12">
    <source>
        <dbReference type="PROSITE" id="PS50011"/>
    </source>
</evidence>
<dbReference type="PROSITE" id="PS50011">
    <property type="entry name" value="PROTEIN_KINASE_DOM"/>
    <property type="match status" value="1"/>
</dbReference>
<dbReference type="PANTHER" id="PTHR24056">
    <property type="entry name" value="CELL DIVISION PROTEIN KINASE"/>
    <property type="match status" value="1"/>
</dbReference>
<dbReference type="GO" id="GO:0004693">
    <property type="term" value="F:cyclin-dependent protein serine/threonine kinase activity"/>
    <property type="evidence" value="ECO:0007669"/>
    <property type="project" value="UniProtKB-EC"/>
</dbReference>
<evidence type="ECO:0000256" key="8">
    <source>
        <dbReference type="ARBA" id="ARBA00047811"/>
    </source>
</evidence>
<reference evidence="13 14" key="1">
    <citation type="journal article" date="2018" name="Genome Biol. Evol.">
        <title>Multiple Roots of Fruiting Body Formation in Amoebozoa.</title>
        <authorList>
            <person name="Hillmann F."/>
            <person name="Forbes G."/>
            <person name="Novohradska S."/>
            <person name="Ferling I."/>
            <person name="Riege K."/>
            <person name="Groth M."/>
            <person name="Westermann M."/>
            <person name="Marz M."/>
            <person name="Spaller T."/>
            <person name="Winckler T."/>
            <person name="Schaap P."/>
            <person name="Glockner G."/>
        </authorList>
    </citation>
    <scope>NUCLEOTIDE SEQUENCE [LARGE SCALE GENOMIC DNA]</scope>
    <source>
        <strain evidence="13 14">Jena</strain>
    </source>
</reference>
<accession>A0A2P6N122</accession>
<dbReference type="PROSITE" id="PS00107">
    <property type="entry name" value="PROTEIN_KINASE_ATP"/>
    <property type="match status" value="1"/>
</dbReference>
<comment type="catalytic activity">
    <reaction evidence="9">
        <text>L-seryl-[protein] + ATP = O-phospho-L-seryl-[protein] + ADP + H(+)</text>
        <dbReference type="Rhea" id="RHEA:17989"/>
        <dbReference type="Rhea" id="RHEA-COMP:9863"/>
        <dbReference type="Rhea" id="RHEA-COMP:11604"/>
        <dbReference type="ChEBI" id="CHEBI:15378"/>
        <dbReference type="ChEBI" id="CHEBI:29999"/>
        <dbReference type="ChEBI" id="CHEBI:30616"/>
        <dbReference type="ChEBI" id="CHEBI:83421"/>
        <dbReference type="ChEBI" id="CHEBI:456216"/>
        <dbReference type="EC" id="2.7.11.22"/>
    </reaction>
</comment>
<comment type="caution">
    <text evidence="13">The sequence shown here is derived from an EMBL/GenBank/DDBJ whole genome shotgun (WGS) entry which is preliminary data.</text>
</comment>
<name>A0A2P6N122_9EUKA</name>
<evidence type="ECO:0000256" key="7">
    <source>
        <dbReference type="ARBA" id="ARBA00022840"/>
    </source>
</evidence>
<dbReference type="FunFam" id="1.10.510.10:FF:000611">
    <property type="entry name" value="CMGC family protein kinase"/>
    <property type="match status" value="1"/>
</dbReference>